<dbReference type="PANTHER" id="PTHR43065:SF10">
    <property type="entry name" value="PEROXIDE STRESS-ACTIVATED HISTIDINE KINASE MAK3"/>
    <property type="match status" value="1"/>
</dbReference>
<protein>
    <recommendedName>
        <fullName evidence="2">histidine kinase</fullName>
        <ecNumber evidence="2">2.7.13.3</ecNumber>
    </recommendedName>
</protein>
<reference evidence="10 11" key="1">
    <citation type="submission" date="2020-08" db="EMBL/GenBank/DDBJ databases">
        <title>Bridging the membrane lipid divide: bacteria of the FCB group superphylum have the potential to synthesize archaeal ether lipids.</title>
        <authorList>
            <person name="Villanueva L."/>
            <person name="Von Meijenfeldt F.A.B."/>
            <person name="Westbye A.B."/>
            <person name="Yadav S."/>
            <person name="Hopmans E.C."/>
            <person name="Dutilh B.E."/>
            <person name="Sinninghe Damste J.S."/>
        </authorList>
    </citation>
    <scope>NUCLEOTIDE SEQUENCE [LARGE SCALE GENOMIC DNA]</scope>
    <source>
        <strain evidence="10">NIOZ-UU47</strain>
    </source>
</reference>
<dbReference type="Gene3D" id="3.30.565.10">
    <property type="entry name" value="Histidine kinase-like ATPase, C-terminal domain"/>
    <property type="match status" value="1"/>
</dbReference>
<dbReference type="InterPro" id="IPR029016">
    <property type="entry name" value="GAF-like_dom_sf"/>
</dbReference>
<comment type="catalytic activity">
    <reaction evidence="1">
        <text>ATP + protein L-histidine = ADP + protein N-phospho-L-histidine.</text>
        <dbReference type="EC" id="2.7.13.3"/>
    </reaction>
</comment>
<evidence type="ECO:0000313" key="10">
    <source>
        <dbReference type="EMBL" id="MBC8317413.1"/>
    </source>
</evidence>
<dbReference type="PANTHER" id="PTHR43065">
    <property type="entry name" value="SENSOR HISTIDINE KINASE"/>
    <property type="match status" value="1"/>
</dbReference>
<dbReference type="SMART" id="SM00387">
    <property type="entry name" value="HATPase_c"/>
    <property type="match status" value="1"/>
</dbReference>
<dbReference type="EC" id="2.7.13.3" evidence="2"/>
<dbReference type="EMBL" id="JACNJZ010000088">
    <property type="protein sequence ID" value="MBC8317413.1"/>
    <property type="molecule type" value="Genomic_DNA"/>
</dbReference>
<evidence type="ECO:0000256" key="7">
    <source>
        <dbReference type="ARBA" id="ARBA00022840"/>
    </source>
</evidence>
<evidence type="ECO:0000256" key="4">
    <source>
        <dbReference type="ARBA" id="ARBA00022679"/>
    </source>
</evidence>
<evidence type="ECO:0000313" key="11">
    <source>
        <dbReference type="Proteomes" id="UP000614424"/>
    </source>
</evidence>
<dbReference type="Gene3D" id="3.30.450.40">
    <property type="match status" value="2"/>
</dbReference>
<organism evidence="10 11">
    <name type="scientific">Candidatus Desulfobia pelagia</name>
    <dbReference type="NCBI Taxonomy" id="2841692"/>
    <lineage>
        <taxon>Bacteria</taxon>
        <taxon>Pseudomonadati</taxon>
        <taxon>Thermodesulfobacteriota</taxon>
        <taxon>Desulfobulbia</taxon>
        <taxon>Desulfobulbales</taxon>
        <taxon>Desulfobulbaceae</taxon>
        <taxon>Candidatus Desulfobia</taxon>
    </lineage>
</organism>
<dbReference type="SUPFAM" id="SSF55781">
    <property type="entry name" value="GAF domain-like"/>
    <property type="match status" value="2"/>
</dbReference>
<dbReference type="PROSITE" id="PS50109">
    <property type="entry name" value="HIS_KIN"/>
    <property type="match status" value="1"/>
</dbReference>
<keyword evidence="5" id="KW-0547">Nucleotide-binding</keyword>
<dbReference type="Pfam" id="PF02518">
    <property type="entry name" value="HATPase_c"/>
    <property type="match status" value="1"/>
</dbReference>
<sequence length="601" mass="67218">MKKKLDHFIKKYAKKQEGLQGIGDLDLIEAVEKDYQAWFLSSVISEIENILAIDHRLPVREILELAAQRIVKELSAVAATIRVLDPDSPRMVSSGAAGISGHDMESAVDVQDSISGRVTQEKRVISVASIANDPLYKNKDLATERGFHSLLAVPLILPTPTSSGNSILGTIQIYYTDDNRQFDALEIVHAELLARRISFVLAKKKIFDLEELNLRKETIVNKIFVKLSRKENIKLKDLFVLLIPELQELLNIQSCALFTVSDDQQYINLETAYPLDDCYFDVGHTFTVAHHAYFEAVISGKEEYGDWPFERITQSYLLIKNPSRSSLISSDMNTFIAERHIHSILLIPLYVDGQVSHLLAFYATDQKEIFSDDEIELLIFFGKEIIKATRLEFMSDVLHDIKNPAIAVAGFANRARRLLQSDDVEAVRDKLTAYLDIIASESSRMQDLALAMAGEGREEVVNLAEVAEQRWQIVEEVIQDPALRHVKVIKPDCQENMLVFCPRFGLERIVDNLLGNAARAVPGEGGSIGLRCYQEEGKVFLSVENTGEIAPEQLEAMQKGAVKGRGLSIIDRFVHANHGGIKIEVGNGATRFIISFPLAST</sequence>
<dbReference type="InterPro" id="IPR003661">
    <property type="entry name" value="HisK_dim/P_dom"/>
</dbReference>
<dbReference type="Pfam" id="PF13185">
    <property type="entry name" value="GAF_2"/>
    <property type="match status" value="1"/>
</dbReference>
<dbReference type="Proteomes" id="UP000614424">
    <property type="component" value="Unassembled WGS sequence"/>
</dbReference>
<keyword evidence="4" id="KW-0808">Transferase</keyword>
<accession>A0A8J6NEL1</accession>
<dbReference type="InterPro" id="IPR036890">
    <property type="entry name" value="HATPase_C_sf"/>
</dbReference>
<keyword evidence="3" id="KW-0597">Phosphoprotein</keyword>
<dbReference type="SUPFAM" id="SSF55874">
    <property type="entry name" value="ATPase domain of HSP90 chaperone/DNA topoisomerase II/histidine kinase"/>
    <property type="match status" value="1"/>
</dbReference>
<dbReference type="GO" id="GO:0005524">
    <property type="term" value="F:ATP binding"/>
    <property type="evidence" value="ECO:0007669"/>
    <property type="project" value="UniProtKB-KW"/>
</dbReference>
<keyword evidence="6" id="KW-0418">Kinase</keyword>
<name>A0A8J6NEL1_9BACT</name>
<evidence type="ECO:0000256" key="2">
    <source>
        <dbReference type="ARBA" id="ARBA00012438"/>
    </source>
</evidence>
<keyword evidence="7" id="KW-0067">ATP-binding</keyword>
<feature type="domain" description="Histidine kinase" evidence="9">
    <location>
        <begin position="396"/>
        <end position="600"/>
    </location>
</feature>
<comment type="caution">
    <text evidence="10">The sequence shown here is derived from an EMBL/GenBank/DDBJ whole genome shotgun (WGS) entry which is preliminary data.</text>
</comment>
<evidence type="ECO:0000256" key="1">
    <source>
        <dbReference type="ARBA" id="ARBA00000085"/>
    </source>
</evidence>
<evidence type="ECO:0000256" key="6">
    <source>
        <dbReference type="ARBA" id="ARBA00022777"/>
    </source>
</evidence>
<dbReference type="GO" id="GO:0000155">
    <property type="term" value="F:phosphorelay sensor kinase activity"/>
    <property type="evidence" value="ECO:0007669"/>
    <property type="project" value="InterPro"/>
</dbReference>
<evidence type="ECO:0000259" key="9">
    <source>
        <dbReference type="PROSITE" id="PS50109"/>
    </source>
</evidence>
<evidence type="ECO:0000256" key="8">
    <source>
        <dbReference type="ARBA" id="ARBA00023012"/>
    </source>
</evidence>
<proteinExistence type="predicted"/>
<dbReference type="InterPro" id="IPR003018">
    <property type="entry name" value="GAF"/>
</dbReference>
<evidence type="ECO:0000256" key="5">
    <source>
        <dbReference type="ARBA" id="ARBA00022741"/>
    </source>
</evidence>
<dbReference type="CDD" id="cd00082">
    <property type="entry name" value="HisKA"/>
    <property type="match status" value="1"/>
</dbReference>
<dbReference type="InterPro" id="IPR005467">
    <property type="entry name" value="His_kinase_dom"/>
</dbReference>
<keyword evidence="8" id="KW-0902">Two-component regulatory system</keyword>
<dbReference type="InterPro" id="IPR003594">
    <property type="entry name" value="HATPase_dom"/>
</dbReference>
<dbReference type="AlphaFoldDB" id="A0A8J6NEL1"/>
<gene>
    <name evidence="10" type="ORF">H8E41_05870</name>
</gene>
<evidence type="ECO:0000256" key="3">
    <source>
        <dbReference type="ARBA" id="ARBA00022553"/>
    </source>
</evidence>
<dbReference type="SMART" id="SM00065">
    <property type="entry name" value="GAF"/>
    <property type="match status" value="1"/>
</dbReference>